<evidence type="ECO:0000256" key="1">
    <source>
        <dbReference type="SAM" id="Phobius"/>
    </source>
</evidence>
<proteinExistence type="predicted"/>
<dbReference type="PROSITE" id="PS51257">
    <property type="entry name" value="PROKAR_LIPOPROTEIN"/>
    <property type="match status" value="1"/>
</dbReference>
<dbReference type="PANTHER" id="PTHR12126:SF11">
    <property type="entry name" value="NADH DEHYDROGENASE [UBIQUINONE] 1 ALPHA SUBCOMPLEX SUBUNIT 9, MITOCHONDRIAL"/>
    <property type="match status" value="1"/>
</dbReference>
<protein>
    <submittedName>
        <fullName evidence="3">Oxidoreductase</fullName>
    </submittedName>
</protein>
<feature type="domain" description="NAD(P)-binding" evidence="2">
    <location>
        <begin position="7"/>
        <end position="150"/>
    </location>
</feature>
<keyword evidence="4" id="KW-1185">Reference proteome</keyword>
<dbReference type="Pfam" id="PF13460">
    <property type="entry name" value="NAD_binding_10"/>
    <property type="match status" value="1"/>
</dbReference>
<dbReference type="RefSeq" id="WP_094076372.1">
    <property type="nucleotide sequence ID" value="NZ_NBYO01000001.1"/>
</dbReference>
<dbReference type="Pfam" id="PF13781">
    <property type="entry name" value="DoxX_3"/>
    <property type="match status" value="1"/>
</dbReference>
<feature type="transmembrane region" description="Helical" evidence="1">
    <location>
        <begin position="353"/>
        <end position="373"/>
    </location>
</feature>
<dbReference type="PANTHER" id="PTHR12126">
    <property type="entry name" value="NADH-UBIQUINONE OXIDOREDUCTASE 39 KDA SUBUNIT-RELATED"/>
    <property type="match status" value="1"/>
</dbReference>
<keyword evidence="1" id="KW-0472">Membrane</keyword>
<organism evidence="3 4">
    <name type="scientific">Notoacmeibacter marinus</name>
    <dbReference type="NCBI Taxonomy" id="1876515"/>
    <lineage>
        <taxon>Bacteria</taxon>
        <taxon>Pseudomonadati</taxon>
        <taxon>Pseudomonadota</taxon>
        <taxon>Alphaproteobacteria</taxon>
        <taxon>Hyphomicrobiales</taxon>
        <taxon>Notoacmeibacteraceae</taxon>
        <taxon>Notoacmeibacter</taxon>
    </lineage>
</organism>
<dbReference type="SUPFAM" id="SSF51735">
    <property type="entry name" value="NAD(P)-binding Rossmann-fold domains"/>
    <property type="match status" value="1"/>
</dbReference>
<dbReference type="EMBL" id="NBYO01000001">
    <property type="protein sequence ID" value="OXT02417.1"/>
    <property type="molecule type" value="Genomic_DNA"/>
</dbReference>
<sequence length="430" mass="45106">MKALVLGGYGLIGAACLRALRKAGFSVTGLGRDAEAAQKVAPDDDWIIRDITKLSVDDWRRLTAEMDVVVNASGALQDGARDSLQAIHITAVERLVSALNGKPVRLVHISAVGASETAGLDFFATKGRGDAAIRQSSADWVILRPALVIGPEAYGGTALLRAAAAMPLVTPHLFPRIAIQTVFLDDVAQAVVQAATGRIPAGTLADLTEPRGRPLPDTIAMMRRWLGFPEPLATLPVPRPLLTLLAKGADALGHLGWRSPLRTNALAALADGIEGDPEPWQQAGDHSCRSFDETLAAMPATVQERWFARLYLLFPLGVGLLSLFWALSGAIGLVQLDAAAAVLTESGMAQGPARIAVLAGSVADIGLGFAILWRPWVGAACLGMVLVSLAYLAGGSLATPDLWADPLGPFVKVLPSISLALFVAAIAKDR</sequence>
<gene>
    <name evidence="3" type="ORF">B7H23_05830</name>
</gene>
<evidence type="ECO:0000259" key="2">
    <source>
        <dbReference type="Pfam" id="PF13460"/>
    </source>
</evidence>
<dbReference type="Gene3D" id="3.40.50.720">
    <property type="entry name" value="NAD(P)-binding Rossmann-like Domain"/>
    <property type="match status" value="1"/>
</dbReference>
<dbReference type="Proteomes" id="UP000215405">
    <property type="component" value="Unassembled WGS sequence"/>
</dbReference>
<accession>A0A231V2P9</accession>
<dbReference type="InterPro" id="IPR016040">
    <property type="entry name" value="NAD(P)-bd_dom"/>
</dbReference>
<feature type="transmembrane region" description="Helical" evidence="1">
    <location>
        <begin position="410"/>
        <end position="427"/>
    </location>
</feature>
<dbReference type="GO" id="GO:0044877">
    <property type="term" value="F:protein-containing complex binding"/>
    <property type="evidence" value="ECO:0007669"/>
    <property type="project" value="TreeGrafter"/>
</dbReference>
<evidence type="ECO:0000313" key="3">
    <source>
        <dbReference type="EMBL" id="OXT02417.1"/>
    </source>
</evidence>
<keyword evidence="1" id="KW-1133">Transmembrane helix</keyword>
<dbReference type="InterPro" id="IPR051207">
    <property type="entry name" value="ComplexI_NDUFA9_subunit"/>
</dbReference>
<feature type="transmembrane region" description="Helical" evidence="1">
    <location>
        <begin position="310"/>
        <end position="333"/>
    </location>
</feature>
<feature type="transmembrane region" description="Helical" evidence="1">
    <location>
        <begin position="380"/>
        <end position="398"/>
    </location>
</feature>
<dbReference type="InterPro" id="IPR036291">
    <property type="entry name" value="NAD(P)-bd_dom_sf"/>
</dbReference>
<dbReference type="AlphaFoldDB" id="A0A231V2P9"/>
<name>A0A231V2P9_9HYPH</name>
<comment type="caution">
    <text evidence="3">The sequence shown here is derived from an EMBL/GenBank/DDBJ whole genome shotgun (WGS) entry which is preliminary data.</text>
</comment>
<keyword evidence="1" id="KW-0812">Transmembrane</keyword>
<dbReference type="InterPro" id="IPR025695">
    <property type="entry name" value="DoxX-like"/>
</dbReference>
<evidence type="ECO:0000313" key="4">
    <source>
        <dbReference type="Proteomes" id="UP000215405"/>
    </source>
</evidence>
<reference evidence="4" key="1">
    <citation type="journal article" date="2017" name="Int. J. Syst. Evol. Microbiol.">
        <title>Notoacmeibacter marinus gen. nov., sp. nov., isolated from the gut of a limpet and proposal of Notoacmeibacteraceae fam. nov. in the order Rhizobiales of the class Alphaproteobacteria.</title>
        <authorList>
            <person name="Huang Z."/>
            <person name="Guo F."/>
            <person name="Lai Q."/>
        </authorList>
    </citation>
    <scope>NUCLEOTIDE SEQUENCE [LARGE SCALE GENOMIC DNA]</scope>
    <source>
        <strain evidence="4">XMTR2A4</strain>
    </source>
</reference>